<accession>A0A482VPI3</accession>
<keyword evidence="6 10" id="KW-1133">Transmembrane helix</keyword>
<dbReference type="PANTHER" id="PTHR21137">
    <property type="entry name" value="ODORANT RECEPTOR"/>
    <property type="match status" value="1"/>
</dbReference>
<dbReference type="EMBL" id="QDEB01076918">
    <property type="protein sequence ID" value="RZC34765.1"/>
    <property type="molecule type" value="Genomic_DNA"/>
</dbReference>
<dbReference type="Proteomes" id="UP000292052">
    <property type="component" value="Unassembled WGS sequence"/>
</dbReference>
<evidence type="ECO:0000256" key="1">
    <source>
        <dbReference type="ARBA" id="ARBA00004651"/>
    </source>
</evidence>
<sequence length="265" mass="31394">MDSYYFDEKSKFDARDPLGILYKITFRLIQIKVIKMALIFTFFVHLIMNCLHFFEILSTFDADLLVKYGPTLFPLVYGLATIIFDLMFEKKTAIVLEETFSQMWSLDSTGSKTAKKIKKESKILIGLVVIDTILATVAIMFYLPIMEWDIDIYYAIRLFEMKFSPTMSLVFSILYYATIPVLFFSMLCTTFALFYIMSYEKFQTYAINDLLKNISIDYQKIDDWKMMRDQSYQNTMYKRLTICIQRHQLLKRMEVNINQIIFTPI</sequence>
<dbReference type="GO" id="GO:0004984">
    <property type="term" value="F:olfactory receptor activity"/>
    <property type="evidence" value="ECO:0007669"/>
    <property type="project" value="InterPro"/>
</dbReference>
<dbReference type="AlphaFoldDB" id="A0A482VPI3"/>
<feature type="transmembrane region" description="Helical" evidence="10">
    <location>
        <begin position="66"/>
        <end position="88"/>
    </location>
</feature>
<keyword evidence="9" id="KW-0807">Transducer</keyword>
<comment type="caution">
    <text evidence="11">The sequence shown here is derived from an EMBL/GenBank/DDBJ whole genome shotgun (WGS) entry which is preliminary data.</text>
</comment>
<keyword evidence="5" id="KW-0552">Olfaction</keyword>
<feature type="transmembrane region" description="Helical" evidence="10">
    <location>
        <begin position="173"/>
        <end position="196"/>
    </location>
</feature>
<comment type="subcellular location">
    <subcellularLocation>
        <location evidence="1">Cell membrane</location>
        <topology evidence="1">Multi-pass membrane protein</topology>
    </subcellularLocation>
</comment>
<evidence type="ECO:0000256" key="6">
    <source>
        <dbReference type="ARBA" id="ARBA00022989"/>
    </source>
</evidence>
<keyword evidence="4 10" id="KW-0812">Transmembrane</keyword>
<evidence type="ECO:0000256" key="10">
    <source>
        <dbReference type="SAM" id="Phobius"/>
    </source>
</evidence>
<keyword evidence="3" id="KW-0716">Sensory transduction</keyword>
<proteinExistence type="predicted"/>
<evidence type="ECO:0000256" key="5">
    <source>
        <dbReference type="ARBA" id="ARBA00022725"/>
    </source>
</evidence>
<name>A0A482VPI3_ASBVE</name>
<feature type="transmembrane region" description="Helical" evidence="10">
    <location>
        <begin position="123"/>
        <end position="145"/>
    </location>
</feature>
<evidence type="ECO:0000313" key="12">
    <source>
        <dbReference type="Proteomes" id="UP000292052"/>
    </source>
</evidence>
<evidence type="ECO:0000256" key="3">
    <source>
        <dbReference type="ARBA" id="ARBA00022606"/>
    </source>
</evidence>
<organism evidence="11 12">
    <name type="scientific">Asbolus verrucosus</name>
    <name type="common">Desert ironclad beetle</name>
    <dbReference type="NCBI Taxonomy" id="1661398"/>
    <lineage>
        <taxon>Eukaryota</taxon>
        <taxon>Metazoa</taxon>
        <taxon>Ecdysozoa</taxon>
        <taxon>Arthropoda</taxon>
        <taxon>Hexapoda</taxon>
        <taxon>Insecta</taxon>
        <taxon>Pterygota</taxon>
        <taxon>Neoptera</taxon>
        <taxon>Endopterygota</taxon>
        <taxon>Coleoptera</taxon>
        <taxon>Polyphaga</taxon>
        <taxon>Cucujiformia</taxon>
        <taxon>Tenebrionidae</taxon>
        <taxon>Pimeliinae</taxon>
        <taxon>Asbolus</taxon>
    </lineage>
</organism>
<evidence type="ECO:0000256" key="4">
    <source>
        <dbReference type="ARBA" id="ARBA00022692"/>
    </source>
</evidence>
<evidence type="ECO:0000256" key="7">
    <source>
        <dbReference type="ARBA" id="ARBA00023136"/>
    </source>
</evidence>
<keyword evidence="7 10" id="KW-0472">Membrane</keyword>
<gene>
    <name evidence="11" type="ORF">BDFB_011370</name>
</gene>
<dbReference type="PANTHER" id="PTHR21137:SF35">
    <property type="entry name" value="ODORANT RECEPTOR 19A-RELATED"/>
    <property type="match status" value="1"/>
</dbReference>
<feature type="transmembrane region" description="Helical" evidence="10">
    <location>
        <begin position="33"/>
        <end position="54"/>
    </location>
</feature>
<evidence type="ECO:0000256" key="8">
    <source>
        <dbReference type="ARBA" id="ARBA00023170"/>
    </source>
</evidence>
<reference evidence="11 12" key="1">
    <citation type="submission" date="2017-03" db="EMBL/GenBank/DDBJ databases">
        <title>Genome of the blue death feigning beetle - Asbolus verrucosus.</title>
        <authorList>
            <person name="Rider S.D."/>
        </authorList>
    </citation>
    <scope>NUCLEOTIDE SEQUENCE [LARGE SCALE GENOMIC DNA]</scope>
    <source>
        <strain evidence="11">Butters</strain>
        <tissue evidence="11">Head and leg muscle</tissue>
    </source>
</reference>
<dbReference type="InterPro" id="IPR004117">
    <property type="entry name" value="7tm6_olfct_rcpt"/>
</dbReference>
<keyword evidence="2" id="KW-1003">Cell membrane</keyword>
<dbReference type="GO" id="GO:0005549">
    <property type="term" value="F:odorant binding"/>
    <property type="evidence" value="ECO:0007669"/>
    <property type="project" value="InterPro"/>
</dbReference>
<evidence type="ECO:0000256" key="9">
    <source>
        <dbReference type="ARBA" id="ARBA00023224"/>
    </source>
</evidence>
<feature type="non-terminal residue" evidence="11">
    <location>
        <position position="265"/>
    </location>
</feature>
<dbReference type="GO" id="GO:0007165">
    <property type="term" value="P:signal transduction"/>
    <property type="evidence" value="ECO:0007669"/>
    <property type="project" value="UniProtKB-KW"/>
</dbReference>
<dbReference type="GO" id="GO:0005886">
    <property type="term" value="C:plasma membrane"/>
    <property type="evidence" value="ECO:0007669"/>
    <property type="project" value="UniProtKB-SubCell"/>
</dbReference>
<keyword evidence="8" id="KW-0675">Receptor</keyword>
<protein>
    <recommendedName>
        <fullName evidence="13">7tm 7 domain containing protein</fullName>
    </recommendedName>
</protein>
<keyword evidence="12" id="KW-1185">Reference proteome</keyword>
<evidence type="ECO:0000313" key="11">
    <source>
        <dbReference type="EMBL" id="RZC34765.1"/>
    </source>
</evidence>
<evidence type="ECO:0000256" key="2">
    <source>
        <dbReference type="ARBA" id="ARBA00022475"/>
    </source>
</evidence>
<dbReference type="OrthoDB" id="6717081at2759"/>
<evidence type="ECO:0008006" key="13">
    <source>
        <dbReference type="Google" id="ProtNLM"/>
    </source>
</evidence>